<sequence>MHLRSDSPSVFKIERYRMERRGNGVKGSSLFVHYCSVHVAILFLGRGVPMFAKETGTQHVQEQERHIDITDEKTVLLKKRMNTIKYGLVSDIISLIEELKKENNASLNETLCMLCGRTKSSELKALLFDFFLFQKNDCAQSVAVDVLQQVTEHNPMVVKSAIRYISGLEARELTPLLREVLSSEVSQYADECIVALGNMGSTEDSEFLVRYYENIHFDDDKKTLIRKQNVMAALEQLHAEHAFDFFKLVVMSSEENSVVRASAAVGLAGIGRSDAVEILSVLSEESDPILRIASIKGAGLLDTDEARNIVIEGFRDTHYRARLEALAVAERVLCASYFPYVLYRAQSDPVDAVLHKAVDLVAKYNLGEGNDWLRDVLLDEKKSDTLRARVAAAGMQYTISALYQHIEKVMLDVVLNDTKKQLRYALGKAFAKTRTELGQTIAAAYLASKDVLTVGIGLDMYQTNQYSALSEHIEKIAGDNKFGALQAKARQILARQKKES</sequence>
<organism evidence="1 2">
    <name type="scientific">Treponema pallidum subsp. pallidum (strain SS14)</name>
    <dbReference type="NCBI Taxonomy" id="455434"/>
    <lineage>
        <taxon>Bacteria</taxon>
        <taxon>Pseudomonadati</taxon>
        <taxon>Spirochaetota</taxon>
        <taxon>Spirochaetia</taxon>
        <taxon>Spirochaetales</taxon>
        <taxon>Treponemataceae</taxon>
        <taxon>Treponema</taxon>
    </lineage>
</organism>
<protein>
    <recommendedName>
        <fullName evidence="3">HEAT repeat domain-containing protein</fullName>
    </recommendedName>
</protein>
<evidence type="ECO:0008006" key="3">
    <source>
        <dbReference type="Google" id="ProtNLM"/>
    </source>
</evidence>
<name>A0A0H3BJI4_TREPS</name>
<dbReference type="AlphaFoldDB" id="A0A0H3BJI4"/>
<dbReference type="Proteomes" id="UP000001202">
    <property type="component" value="Chromosome"/>
</dbReference>
<dbReference type="Gene3D" id="1.25.10.10">
    <property type="entry name" value="Leucine-rich Repeat Variant"/>
    <property type="match status" value="1"/>
</dbReference>
<evidence type="ECO:0000313" key="1">
    <source>
        <dbReference type="EMBL" id="ACD71298.1"/>
    </source>
</evidence>
<dbReference type="PATRIC" id="fig|455434.6.peg.869"/>
<proteinExistence type="predicted"/>
<dbReference type="Pfam" id="PF13646">
    <property type="entry name" value="HEAT_2"/>
    <property type="match status" value="1"/>
</dbReference>
<gene>
    <name evidence="1" type="ordered locus">TPASS_0882</name>
</gene>
<dbReference type="SUPFAM" id="SSF48371">
    <property type="entry name" value="ARM repeat"/>
    <property type="match status" value="1"/>
</dbReference>
<accession>A0A0H3BJI4</accession>
<dbReference type="InterPro" id="IPR016024">
    <property type="entry name" value="ARM-type_fold"/>
</dbReference>
<dbReference type="KEGG" id="tpp:TPASS_0882"/>
<dbReference type="EMBL" id="CP000805">
    <property type="protein sequence ID" value="ACD71298.1"/>
    <property type="molecule type" value="Genomic_DNA"/>
</dbReference>
<reference evidence="1 2" key="1">
    <citation type="journal article" date="2008" name="BMC Microbiol.">
        <title>Complete genome sequence of Treponema pallidum ssp. pallidum strain SS14 determined with oligonucleotide arrays.</title>
        <authorList>
            <person name="Matejkova P."/>
            <person name="Strouhal M."/>
            <person name="Smajs D."/>
            <person name="Norris S.J."/>
            <person name="Palzkill T."/>
            <person name="Petrosino J.F."/>
            <person name="Sodergren E."/>
            <person name="Norton J.E."/>
            <person name="Singh J."/>
            <person name="Richmond T.A."/>
            <person name="Molla M.N."/>
            <person name="Albert T.J."/>
            <person name="Weinstock G.M."/>
        </authorList>
    </citation>
    <scope>NUCLEOTIDE SEQUENCE [LARGE SCALE GENOMIC DNA]</scope>
    <source>
        <strain evidence="1 2">SS14</strain>
    </source>
</reference>
<evidence type="ECO:0000313" key="2">
    <source>
        <dbReference type="Proteomes" id="UP000001202"/>
    </source>
</evidence>
<dbReference type="InterPro" id="IPR011989">
    <property type="entry name" value="ARM-like"/>
</dbReference>